<name>A0A395H6U9_9EURO</name>
<dbReference type="VEuPathDB" id="FungiDB:BO80DRAFT_335534"/>
<dbReference type="EMBL" id="KZ824427">
    <property type="protein sequence ID" value="RAL03652.1"/>
    <property type="molecule type" value="Genomic_DNA"/>
</dbReference>
<keyword evidence="3" id="KW-1185">Reference proteome</keyword>
<feature type="compositionally biased region" description="Basic and acidic residues" evidence="1">
    <location>
        <begin position="140"/>
        <end position="161"/>
    </location>
</feature>
<gene>
    <name evidence="2" type="ORF">BO80DRAFT_335534</name>
</gene>
<organism evidence="2 3">
    <name type="scientific">Aspergillus ibericus CBS 121593</name>
    <dbReference type="NCBI Taxonomy" id="1448316"/>
    <lineage>
        <taxon>Eukaryota</taxon>
        <taxon>Fungi</taxon>
        <taxon>Dikarya</taxon>
        <taxon>Ascomycota</taxon>
        <taxon>Pezizomycotina</taxon>
        <taxon>Eurotiomycetes</taxon>
        <taxon>Eurotiomycetidae</taxon>
        <taxon>Eurotiales</taxon>
        <taxon>Aspergillaceae</taxon>
        <taxon>Aspergillus</taxon>
        <taxon>Aspergillus subgen. Circumdati</taxon>
    </lineage>
</organism>
<feature type="region of interest" description="Disordered" evidence="1">
    <location>
        <begin position="128"/>
        <end position="161"/>
    </location>
</feature>
<feature type="compositionally biased region" description="Pro residues" evidence="1">
    <location>
        <begin position="1"/>
        <end position="11"/>
    </location>
</feature>
<feature type="non-terminal residue" evidence="2">
    <location>
        <position position="1"/>
    </location>
</feature>
<reference evidence="2 3" key="1">
    <citation type="submission" date="2018-02" db="EMBL/GenBank/DDBJ databases">
        <title>The genomes of Aspergillus section Nigri reveals drivers in fungal speciation.</title>
        <authorList>
            <consortium name="DOE Joint Genome Institute"/>
            <person name="Vesth T.C."/>
            <person name="Nybo J."/>
            <person name="Theobald S."/>
            <person name="Brandl J."/>
            <person name="Frisvad J.C."/>
            <person name="Nielsen K.F."/>
            <person name="Lyhne E.K."/>
            <person name="Kogle M.E."/>
            <person name="Kuo A."/>
            <person name="Riley R."/>
            <person name="Clum A."/>
            <person name="Nolan M."/>
            <person name="Lipzen A."/>
            <person name="Salamov A."/>
            <person name="Henrissat B."/>
            <person name="Wiebenga A."/>
            <person name="De vries R.P."/>
            <person name="Grigoriev I.V."/>
            <person name="Mortensen U.H."/>
            <person name="Andersen M.R."/>
            <person name="Baker S.E."/>
        </authorList>
    </citation>
    <scope>NUCLEOTIDE SEQUENCE [LARGE SCALE GENOMIC DNA]</scope>
    <source>
        <strain evidence="2 3">CBS 121593</strain>
    </source>
</reference>
<dbReference type="Proteomes" id="UP000249402">
    <property type="component" value="Unassembled WGS sequence"/>
</dbReference>
<dbReference type="RefSeq" id="XP_025577979.1">
    <property type="nucleotide sequence ID" value="XM_025715192.1"/>
</dbReference>
<evidence type="ECO:0000313" key="3">
    <source>
        <dbReference type="Proteomes" id="UP000249402"/>
    </source>
</evidence>
<dbReference type="OrthoDB" id="4156665at2759"/>
<accession>A0A395H6U9</accession>
<feature type="region of interest" description="Disordered" evidence="1">
    <location>
        <begin position="1"/>
        <end position="26"/>
    </location>
</feature>
<dbReference type="GeneID" id="37220057"/>
<protein>
    <submittedName>
        <fullName evidence="2">Uncharacterized protein</fullName>
    </submittedName>
</protein>
<dbReference type="AlphaFoldDB" id="A0A395H6U9"/>
<feature type="non-terminal residue" evidence="2">
    <location>
        <position position="189"/>
    </location>
</feature>
<evidence type="ECO:0000313" key="2">
    <source>
        <dbReference type="EMBL" id="RAL03652.1"/>
    </source>
</evidence>
<evidence type="ECO:0000256" key="1">
    <source>
        <dbReference type="SAM" id="MobiDB-lite"/>
    </source>
</evidence>
<sequence length="189" mass="20900">TTTTTPTPPTLPSNTPNPKKPHPKFHPTLTHLLTPLHPLISSTTGHPHPDFPTSLLTYNLLTSSQLDALATHFHQVYPPVPATYWYPVSIPAWMGRDGDGGKGVDLETKRRRFGRFIGLRGCESPTFTTGASVGVGGNAGDREGDGDEAKEKEVEESPQEMLERMEREWVLGLLRARFEGDVAMRWKFG</sequence>
<proteinExistence type="predicted"/>